<comment type="caution">
    <text evidence="2">The sequence shown here is derived from an EMBL/GenBank/DDBJ whole genome shotgun (WGS) entry which is preliminary data.</text>
</comment>
<dbReference type="AlphaFoldDB" id="A0AAP4Q033"/>
<evidence type="ECO:0000313" key="3">
    <source>
        <dbReference type="Proteomes" id="UP001171508"/>
    </source>
</evidence>
<reference evidence="2" key="1">
    <citation type="journal article" date="2023" name="Microorganisms">
        <title>Genomic Characterization of Arcobacter butzleri Strains Isolated from Various Sources in Lithuania.</title>
        <authorList>
            <person name="Uljanovas D."/>
            <person name="Golz G."/>
            <person name="Fleischmann S."/>
            <person name="Kudirkiene E."/>
            <person name="Kasetiene N."/>
            <person name="Grineviciene A."/>
            <person name="Tamuleviciene E."/>
            <person name="Aksomaitiene J."/>
            <person name="Alter T."/>
            <person name="Malakauskas M."/>
        </authorList>
    </citation>
    <scope>NUCLEOTIDE SEQUENCE</scope>
    <source>
        <strain evidence="2">H19</strain>
    </source>
</reference>
<keyword evidence="1" id="KW-0175">Coiled coil</keyword>
<evidence type="ECO:0000256" key="1">
    <source>
        <dbReference type="SAM" id="Coils"/>
    </source>
</evidence>
<accession>A0AAP4Q033</accession>
<dbReference type="EMBL" id="JAQJJM010000029">
    <property type="protein sequence ID" value="MDN5133104.1"/>
    <property type="molecule type" value="Genomic_DNA"/>
</dbReference>
<organism evidence="2 3">
    <name type="scientific">Aliarcobacter butzleri</name>
    <dbReference type="NCBI Taxonomy" id="28197"/>
    <lineage>
        <taxon>Bacteria</taxon>
        <taxon>Pseudomonadati</taxon>
        <taxon>Campylobacterota</taxon>
        <taxon>Epsilonproteobacteria</taxon>
        <taxon>Campylobacterales</taxon>
        <taxon>Arcobacteraceae</taxon>
        <taxon>Aliarcobacter</taxon>
    </lineage>
</organism>
<reference evidence="2" key="2">
    <citation type="submission" date="2023-01" db="EMBL/GenBank/DDBJ databases">
        <authorList>
            <person name="Uljanovas D."/>
        </authorList>
    </citation>
    <scope>NUCLEOTIDE SEQUENCE</scope>
    <source>
        <strain evidence="2">H19</strain>
    </source>
</reference>
<gene>
    <name evidence="2" type="ORF">PJV92_10260</name>
</gene>
<proteinExistence type="predicted"/>
<name>A0AAP4Q033_9BACT</name>
<protein>
    <submittedName>
        <fullName evidence="2">Uncharacterized protein</fullName>
    </submittedName>
</protein>
<feature type="coiled-coil region" evidence="1">
    <location>
        <begin position="17"/>
        <end position="44"/>
    </location>
</feature>
<dbReference type="Proteomes" id="UP001171508">
    <property type="component" value="Unassembled WGS sequence"/>
</dbReference>
<evidence type="ECO:0000313" key="2">
    <source>
        <dbReference type="EMBL" id="MDN5133104.1"/>
    </source>
</evidence>
<dbReference type="RefSeq" id="WP_301344317.1">
    <property type="nucleotide sequence ID" value="NZ_JAPZCV010000029.1"/>
</dbReference>
<sequence length="169" mass="20191">MSIKDWIITKLGGYTKNPYFEETIKNLESDNEKLKNQLERCDELLLTVVSSFHNFNHSDKNSFSKNIRIITSNIRLLTSYVKSEKNRLYKLENEEFERLINLTDKVLHQAICDFEINENDFREFDLYFQQIQQKYCWTFIIQDLGRKFNAELIGVDRKGKVTSFNLKDK</sequence>